<keyword evidence="2" id="KW-0472">Membrane</keyword>
<dbReference type="GeneID" id="28980484"/>
<feature type="transmembrane region" description="Helical" evidence="2">
    <location>
        <begin position="87"/>
        <end position="106"/>
    </location>
</feature>
<evidence type="ECO:0000313" key="4">
    <source>
        <dbReference type="Proteomes" id="UP000053611"/>
    </source>
</evidence>
<keyword evidence="4" id="KW-1185">Reference proteome</keyword>
<dbReference type="RefSeq" id="XP_018275736.1">
    <property type="nucleotide sequence ID" value="XM_018419881.1"/>
</dbReference>
<reference evidence="3 4" key="1">
    <citation type="submission" date="2015-03" db="EMBL/GenBank/DDBJ databases">
        <title>Genomics and transcriptomics of the oil-accumulating basidiomycete yeast T. oleaginosus allow insights into substrate utilization and the diverse evolutionary trajectories of mating systems in fungi.</title>
        <authorList>
            <consortium name="DOE Joint Genome Institute"/>
            <person name="Kourist R."/>
            <person name="Kracht O."/>
            <person name="Bracharz F."/>
            <person name="Lipzen A."/>
            <person name="Nolan M."/>
            <person name="Ohm R."/>
            <person name="Grigoriev I."/>
            <person name="Sun S."/>
            <person name="Heitman J."/>
            <person name="Bruck T."/>
            <person name="Nowrousian M."/>
        </authorList>
    </citation>
    <scope>NUCLEOTIDE SEQUENCE [LARGE SCALE GENOMIC DNA]</scope>
    <source>
        <strain evidence="3 4">IBC0246</strain>
    </source>
</reference>
<protein>
    <submittedName>
        <fullName evidence="3">Uncharacterized protein</fullName>
    </submittedName>
</protein>
<name>A0A0J0XDR3_9TREE</name>
<dbReference type="Proteomes" id="UP000053611">
    <property type="component" value="Unassembled WGS sequence"/>
</dbReference>
<organism evidence="3 4">
    <name type="scientific">Cutaneotrichosporon oleaginosum</name>
    <dbReference type="NCBI Taxonomy" id="879819"/>
    <lineage>
        <taxon>Eukaryota</taxon>
        <taxon>Fungi</taxon>
        <taxon>Dikarya</taxon>
        <taxon>Basidiomycota</taxon>
        <taxon>Agaricomycotina</taxon>
        <taxon>Tremellomycetes</taxon>
        <taxon>Trichosporonales</taxon>
        <taxon>Trichosporonaceae</taxon>
        <taxon>Cutaneotrichosporon</taxon>
    </lineage>
</organism>
<accession>A0A0J0XDR3</accession>
<keyword evidence="2" id="KW-0812">Transmembrane</keyword>
<dbReference type="EMBL" id="KQ087265">
    <property type="protein sequence ID" value="KLT39245.1"/>
    <property type="molecule type" value="Genomic_DNA"/>
</dbReference>
<feature type="region of interest" description="Disordered" evidence="1">
    <location>
        <begin position="1"/>
        <end position="79"/>
    </location>
</feature>
<keyword evidence="2" id="KW-1133">Transmembrane helix</keyword>
<evidence type="ECO:0000256" key="1">
    <source>
        <dbReference type="SAM" id="MobiDB-lite"/>
    </source>
</evidence>
<dbReference type="AlphaFoldDB" id="A0A0J0XDR3"/>
<sequence length="110" mass="11581">MEAFDLPMSFGKKGKHPQPQPSRGQPSTRGPRGTVGARRRARPTSPEASAPVSGVKVSDTALGPRPSQAKPAQSGPAPRRITAAAHYRIPGLLVFGLAVWFGLVSCSRRG</sequence>
<evidence type="ECO:0000313" key="3">
    <source>
        <dbReference type="EMBL" id="KLT39245.1"/>
    </source>
</evidence>
<evidence type="ECO:0000256" key="2">
    <source>
        <dbReference type="SAM" id="Phobius"/>
    </source>
</evidence>
<gene>
    <name evidence="3" type="ORF">CC85DRAFT_199795</name>
</gene>
<proteinExistence type="predicted"/>